<dbReference type="Pfam" id="PF17906">
    <property type="entry name" value="HTH_48"/>
    <property type="match status" value="1"/>
</dbReference>
<keyword evidence="4" id="KW-1185">Reference proteome</keyword>
<dbReference type="Proteomes" id="UP001235939">
    <property type="component" value="Chromosome 13"/>
</dbReference>
<evidence type="ECO:0000259" key="2">
    <source>
        <dbReference type="Pfam" id="PF17906"/>
    </source>
</evidence>
<proteinExistence type="predicted"/>
<organism evidence="3 4">
    <name type="scientific">Cordylochernes scorpioides</name>
    <dbReference type="NCBI Taxonomy" id="51811"/>
    <lineage>
        <taxon>Eukaryota</taxon>
        <taxon>Metazoa</taxon>
        <taxon>Ecdysozoa</taxon>
        <taxon>Arthropoda</taxon>
        <taxon>Chelicerata</taxon>
        <taxon>Arachnida</taxon>
        <taxon>Pseudoscorpiones</taxon>
        <taxon>Cheliferoidea</taxon>
        <taxon>Chernetidae</taxon>
        <taxon>Cordylochernes</taxon>
    </lineage>
</organism>
<dbReference type="InterPro" id="IPR052709">
    <property type="entry name" value="Transposase-MT_Hybrid"/>
</dbReference>
<evidence type="ECO:0000313" key="4">
    <source>
        <dbReference type="Proteomes" id="UP001235939"/>
    </source>
</evidence>
<name>A0ABY6L4C5_9ARAC</name>
<protein>
    <recommendedName>
        <fullName evidence="2">Mos1 transposase HTH domain-containing protein</fullName>
    </recommendedName>
</protein>
<gene>
    <name evidence="3" type="ORF">LAZ67_13002081</name>
</gene>
<feature type="compositionally biased region" description="Polar residues" evidence="1">
    <location>
        <begin position="196"/>
        <end position="205"/>
    </location>
</feature>
<accession>A0ABY6L4C5</accession>
<evidence type="ECO:0000256" key="1">
    <source>
        <dbReference type="SAM" id="MobiDB-lite"/>
    </source>
</evidence>
<dbReference type="Gene3D" id="1.10.10.1450">
    <property type="match status" value="1"/>
</dbReference>
<dbReference type="EMBL" id="CP092875">
    <property type="protein sequence ID" value="UYV76000.1"/>
    <property type="molecule type" value="Genomic_DNA"/>
</dbReference>
<dbReference type="InterPro" id="IPR041426">
    <property type="entry name" value="Mos1_HTH"/>
</dbReference>
<sequence length="228" mass="26350">MNKVLKEDNKQQSSKMETNEIRAVIKYLCKKGMSQKEIYEDMVDTLREDAPSYSTVKKWVAAFKLGRISTEDEHRPGRPVESVTQENIGKIHDLVMLDRRMTVGQIEETLCIPKTTVDRIMREHLGLRKLSARWVPKLLIPDQKAVRRKLSSDNLSIFEANPEEFVNRFVTMDETLGHHFTPESKQQSMRRRLRFTSPQESQDSSISREGYGVCLLGFRGCTSSRLSE</sequence>
<dbReference type="PANTHER" id="PTHR46060">
    <property type="entry name" value="MARINER MOS1 TRANSPOSASE-LIKE PROTEIN"/>
    <property type="match status" value="1"/>
</dbReference>
<feature type="domain" description="Mos1 transposase HTH" evidence="2">
    <location>
        <begin position="19"/>
        <end position="64"/>
    </location>
</feature>
<dbReference type="PANTHER" id="PTHR46060:SF1">
    <property type="entry name" value="MARINER MOS1 TRANSPOSASE-LIKE PROTEIN"/>
    <property type="match status" value="1"/>
</dbReference>
<evidence type="ECO:0000313" key="3">
    <source>
        <dbReference type="EMBL" id="UYV76000.1"/>
    </source>
</evidence>
<reference evidence="3 4" key="1">
    <citation type="submission" date="2022-01" db="EMBL/GenBank/DDBJ databases">
        <title>A chromosomal length assembly of Cordylochernes scorpioides.</title>
        <authorList>
            <person name="Zeh D."/>
            <person name="Zeh J."/>
        </authorList>
    </citation>
    <scope>NUCLEOTIDE SEQUENCE [LARGE SCALE GENOMIC DNA]</scope>
    <source>
        <strain evidence="3">IN4F17</strain>
        <tissue evidence="3">Whole Body</tissue>
    </source>
</reference>
<feature type="region of interest" description="Disordered" evidence="1">
    <location>
        <begin position="182"/>
        <end position="205"/>
    </location>
</feature>